<reference evidence="1" key="1">
    <citation type="submission" date="2020-11" db="EMBL/GenBank/DDBJ databases">
        <authorList>
            <consortium name="DOE Joint Genome Institute"/>
            <person name="Ahrendt S."/>
            <person name="Riley R."/>
            <person name="Andreopoulos W."/>
            <person name="Labutti K."/>
            <person name="Pangilinan J."/>
            <person name="Ruiz-Duenas F.J."/>
            <person name="Barrasa J.M."/>
            <person name="Sanchez-Garcia M."/>
            <person name="Camarero S."/>
            <person name="Miyauchi S."/>
            <person name="Serrano A."/>
            <person name="Linde D."/>
            <person name="Babiker R."/>
            <person name="Drula E."/>
            <person name="Ayuso-Fernandez I."/>
            <person name="Pacheco R."/>
            <person name="Padilla G."/>
            <person name="Ferreira P."/>
            <person name="Barriuso J."/>
            <person name="Kellner H."/>
            <person name="Castanera R."/>
            <person name="Alfaro M."/>
            <person name="Ramirez L."/>
            <person name="Pisabarro A.G."/>
            <person name="Kuo A."/>
            <person name="Tritt A."/>
            <person name="Lipzen A."/>
            <person name="He G."/>
            <person name="Yan M."/>
            <person name="Ng V."/>
            <person name="Cullen D."/>
            <person name="Martin F."/>
            <person name="Rosso M.-N."/>
            <person name="Henrissat B."/>
            <person name="Hibbett D."/>
            <person name="Martinez A.T."/>
            <person name="Grigoriev I.V."/>
        </authorList>
    </citation>
    <scope>NUCLEOTIDE SEQUENCE</scope>
    <source>
        <strain evidence="1">MF-IS2</strain>
    </source>
</reference>
<name>A0A9P5X834_9AGAR</name>
<dbReference type="Proteomes" id="UP000807342">
    <property type="component" value="Unassembled WGS sequence"/>
</dbReference>
<comment type="caution">
    <text evidence="1">The sequence shown here is derived from an EMBL/GenBank/DDBJ whole genome shotgun (WGS) entry which is preliminary data.</text>
</comment>
<gene>
    <name evidence="1" type="ORF">P691DRAFT_805710</name>
</gene>
<dbReference type="AlphaFoldDB" id="A0A9P5X834"/>
<sequence>MPINPPRQPQDDGELQKSLDNAAKKLFLSDFGYPYGGDPPYPPDSYRRKVQGAFLAHNSILHYIPDPKPGDNLSYYIDRLHYGLNIPLKSIDDMVRQNAAQQYDAIIRTSRGGDRSWVTDRLDRTYDFSAVELNPVRQTGILKSWYGSETLESGETLSILYIYVMTMVYELEDAFQAQTRDLFGILGNQLRRQIEQDPGPGDVDFLTLKEWATEFSMKNFKKRFEFEFKGRQSQPPYKKPNGPVLSFSSFFQLNTYPVTEKEVDNWMEYEVLPANSPVFARDLIREGIRNDVVKYSNESGVGVNLWYTGGTPNSARYYPDNEGMNRDMQVYVYYLYVHGKLHLASNPTATERVLVFALGVITSYDTSTDPWQSGLRASAPTGMQALSLATMPETAVKKPERTLPWRVSA</sequence>
<dbReference type="EMBL" id="MU151303">
    <property type="protein sequence ID" value="KAF9445409.1"/>
    <property type="molecule type" value="Genomic_DNA"/>
</dbReference>
<evidence type="ECO:0000313" key="2">
    <source>
        <dbReference type="Proteomes" id="UP000807342"/>
    </source>
</evidence>
<protein>
    <submittedName>
        <fullName evidence="1">Uncharacterized protein</fullName>
    </submittedName>
</protein>
<evidence type="ECO:0000313" key="1">
    <source>
        <dbReference type="EMBL" id="KAF9445409.1"/>
    </source>
</evidence>
<proteinExistence type="predicted"/>
<organism evidence="1 2">
    <name type="scientific">Macrolepiota fuliginosa MF-IS2</name>
    <dbReference type="NCBI Taxonomy" id="1400762"/>
    <lineage>
        <taxon>Eukaryota</taxon>
        <taxon>Fungi</taxon>
        <taxon>Dikarya</taxon>
        <taxon>Basidiomycota</taxon>
        <taxon>Agaricomycotina</taxon>
        <taxon>Agaricomycetes</taxon>
        <taxon>Agaricomycetidae</taxon>
        <taxon>Agaricales</taxon>
        <taxon>Agaricineae</taxon>
        <taxon>Agaricaceae</taxon>
        <taxon>Macrolepiota</taxon>
    </lineage>
</organism>
<accession>A0A9P5X834</accession>
<keyword evidence="2" id="KW-1185">Reference proteome</keyword>